<keyword evidence="10" id="KW-1185">Reference proteome</keyword>
<evidence type="ECO:0000259" key="8">
    <source>
        <dbReference type="Pfam" id="PF01182"/>
    </source>
</evidence>
<dbReference type="InterPro" id="IPR005900">
    <property type="entry name" value="6-phosphogluconolactonase_DevB"/>
</dbReference>
<dbReference type="Gene3D" id="3.40.50.1360">
    <property type="match status" value="1"/>
</dbReference>
<keyword evidence="7" id="KW-0378">Hydrolase</keyword>
<dbReference type="NCBIfam" id="TIGR01198">
    <property type="entry name" value="pgl"/>
    <property type="match status" value="1"/>
</dbReference>
<dbReference type="CDD" id="cd01400">
    <property type="entry name" value="6PGL"/>
    <property type="match status" value="1"/>
</dbReference>
<dbReference type="InterPro" id="IPR039104">
    <property type="entry name" value="6PGL"/>
</dbReference>
<organism evidence="9 10">
    <name type="scientific">Rubrobacter xylanophilus</name>
    <dbReference type="NCBI Taxonomy" id="49319"/>
    <lineage>
        <taxon>Bacteria</taxon>
        <taxon>Bacillati</taxon>
        <taxon>Actinomycetota</taxon>
        <taxon>Rubrobacteria</taxon>
        <taxon>Rubrobacterales</taxon>
        <taxon>Rubrobacteraceae</taxon>
        <taxon>Rubrobacter</taxon>
    </lineage>
</organism>
<proteinExistence type="inferred from homology"/>
<dbReference type="EC" id="3.1.1.31" evidence="5 7"/>
<evidence type="ECO:0000256" key="5">
    <source>
        <dbReference type="ARBA" id="ARBA00013198"/>
    </source>
</evidence>
<evidence type="ECO:0000256" key="3">
    <source>
        <dbReference type="ARBA" id="ARBA00004961"/>
    </source>
</evidence>
<evidence type="ECO:0000256" key="7">
    <source>
        <dbReference type="RuleBase" id="RU365095"/>
    </source>
</evidence>
<reference evidence="9" key="1">
    <citation type="journal article" date="2019" name="Microbiol. Resour. Announc.">
        <title>Complete Genome Sequence of Rubrobacter xylanophilus Strain AA3-22, Isolated from Arima Onsen in Japan.</title>
        <authorList>
            <person name="Tomariguchi N."/>
            <person name="Miyazaki K."/>
        </authorList>
    </citation>
    <scope>NUCLEOTIDE SEQUENCE [LARGE SCALE GENOMIC DNA]</scope>
    <source>
        <strain evidence="9">AA3-22</strain>
    </source>
</reference>
<dbReference type="InterPro" id="IPR006148">
    <property type="entry name" value="Glc/Gal-6P_isomerase"/>
</dbReference>
<dbReference type="RefSeq" id="WP_143528458.1">
    <property type="nucleotide sequence ID" value="NZ_AP019791.1"/>
</dbReference>
<dbReference type="OrthoDB" id="9810967at2"/>
<comment type="catalytic activity">
    <reaction evidence="1 7">
        <text>6-phospho-D-glucono-1,5-lactone + H2O = 6-phospho-D-gluconate + H(+)</text>
        <dbReference type="Rhea" id="RHEA:12556"/>
        <dbReference type="ChEBI" id="CHEBI:15377"/>
        <dbReference type="ChEBI" id="CHEBI:15378"/>
        <dbReference type="ChEBI" id="CHEBI:57955"/>
        <dbReference type="ChEBI" id="CHEBI:58759"/>
        <dbReference type="EC" id="3.1.1.31"/>
    </reaction>
</comment>
<evidence type="ECO:0000256" key="4">
    <source>
        <dbReference type="ARBA" id="ARBA00010662"/>
    </source>
</evidence>
<evidence type="ECO:0000256" key="6">
    <source>
        <dbReference type="ARBA" id="ARBA00020337"/>
    </source>
</evidence>
<dbReference type="GO" id="GO:0017057">
    <property type="term" value="F:6-phosphogluconolactonase activity"/>
    <property type="evidence" value="ECO:0007669"/>
    <property type="project" value="UniProtKB-UniRule"/>
</dbReference>
<sequence length="251" mass="27240">MTLRVLEDPARLAAAAAREFAARAARAIRERGRFAVALAGGSTPRAAYELLARDYVDEVDWGRVHFFFGDERPVPPDHADSNYRMAREALLSCVPAGSVHRIRGELAPEEAARRYEEELRSFFAGEEVPRFDLILLGLGEDGHTASLFPHTRALGETERLVVANPVERLGTVRITLTPPVINAARAVVFLVAGGGKAKALREVLEGSADPRQYPAKLIRPGDGEPLWLVDRAAAASLGKGPGRTGGWRESS</sequence>
<dbReference type="SUPFAM" id="SSF100950">
    <property type="entry name" value="NagB/RpiA/CoA transferase-like"/>
    <property type="match status" value="1"/>
</dbReference>
<evidence type="ECO:0000313" key="10">
    <source>
        <dbReference type="Proteomes" id="UP000318065"/>
    </source>
</evidence>
<dbReference type="PANTHER" id="PTHR11054">
    <property type="entry name" value="6-PHOSPHOGLUCONOLACTONASE"/>
    <property type="match status" value="1"/>
</dbReference>
<dbReference type="AlphaFoldDB" id="A0A510HP49"/>
<name>A0A510HP49_9ACTN</name>
<dbReference type="InterPro" id="IPR037171">
    <property type="entry name" value="NagB/RpiA_transferase-like"/>
</dbReference>
<accession>A0A510HP49</accession>
<evidence type="ECO:0000313" key="9">
    <source>
        <dbReference type="EMBL" id="BBL80457.1"/>
    </source>
</evidence>
<dbReference type="UniPathway" id="UPA00115">
    <property type="reaction ID" value="UER00409"/>
</dbReference>
<comment type="function">
    <text evidence="2 7">Hydrolysis of 6-phosphogluconolactone to 6-phosphogluconate.</text>
</comment>
<dbReference type="PANTHER" id="PTHR11054:SF0">
    <property type="entry name" value="6-PHOSPHOGLUCONOLACTONASE"/>
    <property type="match status" value="1"/>
</dbReference>
<dbReference type="EMBL" id="AP019791">
    <property type="protein sequence ID" value="BBL80457.1"/>
    <property type="molecule type" value="Genomic_DNA"/>
</dbReference>
<dbReference type="GO" id="GO:0006098">
    <property type="term" value="P:pentose-phosphate shunt"/>
    <property type="evidence" value="ECO:0007669"/>
    <property type="project" value="UniProtKB-UniPathway"/>
</dbReference>
<dbReference type="Pfam" id="PF01182">
    <property type="entry name" value="Glucosamine_iso"/>
    <property type="match status" value="1"/>
</dbReference>
<evidence type="ECO:0000256" key="1">
    <source>
        <dbReference type="ARBA" id="ARBA00000832"/>
    </source>
</evidence>
<comment type="similarity">
    <text evidence="4 7">Belongs to the glucosamine/galactosamine-6-phosphate isomerase family. 6-phosphogluconolactonase subfamily.</text>
</comment>
<dbReference type="Proteomes" id="UP000318065">
    <property type="component" value="Chromosome"/>
</dbReference>
<comment type="pathway">
    <text evidence="3 7">Carbohydrate degradation; pentose phosphate pathway; D-ribulose 5-phosphate from D-glucose 6-phosphate (oxidative stage): step 2/3.</text>
</comment>
<gene>
    <name evidence="7" type="primary">pgl</name>
    <name evidence="9" type="ORF">RxyAA322_23110</name>
</gene>
<dbReference type="GO" id="GO:0005975">
    <property type="term" value="P:carbohydrate metabolic process"/>
    <property type="evidence" value="ECO:0007669"/>
    <property type="project" value="UniProtKB-UniRule"/>
</dbReference>
<protein>
    <recommendedName>
        <fullName evidence="6 7">6-phosphogluconolactonase</fullName>
        <shortName evidence="7">6PGL</shortName>
        <ecNumber evidence="5 7">3.1.1.31</ecNumber>
    </recommendedName>
</protein>
<feature type="domain" description="Glucosamine/galactosamine-6-phosphate isomerase" evidence="8">
    <location>
        <begin position="8"/>
        <end position="227"/>
    </location>
</feature>
<evidence type="ECO:0000256" key="2">
    <source>
        <dbReference type="ARBA" id="ARBA00002681"/>
    </source>
</evidence>